<sequence length="211" mass="22021">MIETLIVPGLNSSPAGHWQHHWAVEDPTAELVEQENWSMPVLADWLPTLEAQIMAAGPGVVLVAHSLGCALVTALASRPAASHISGALLVAPADIEPLSDRYPAVAAFRNGEDAKLPFAALVVASRTDPFMSFSRAEAAAKSWGAGLYDLGDAGHINIASGHGPWAEGPALADGLRGRTAPVVGPRPFANGWWTEVRPDLATSHGTGLGTF</sequence>
<dbReference type="EMBL" id="QURL01000015">
    <property type="protein sequence ID" value="RFC61795.1"/>
    <property type="molecule type" value="Genomic_DNA"/>
</dbReference>
<accession>A0A371WXS8</accession>
<evidence type="ECO:0000313" key="1">
    <source>
        <dbReference type="EMBL" id="RFC61795.1"/>
    </source>
</evidence>
<protein>
    <submittedName>
        <fullName evidence="1">Alpha/beta hydrolase</fullName>
    </submittedName>
</protein>
<organism evidence="1 2">
    <name type="scientific">Fulvimarina endophytica</name>
    <dbReference type="NCBI Taxonomy" id="2293836"/>
    <lineage>
        <taxon>Bacteria</taxon>
        <taxon>Pseudomonadati</taxon>
        <taxon>Pseudomonadota</taxon>
        <taxon>Alphaproteobacteria</taxon>
        <taxon>Hyphomicrobiales</taxon>
        <taxon>Aurantimonadaceae</taxon>
        <taxon>Fulvimarina</taxon>
    </lineage>
</organism>
<name>A0A371WXS8_9HYPH</name>
<dbReference type="GO" id="GO:0016787">
    <property type="term" value="F:hydrolase activity"/>
    <property type="evidence" value="ECO:0007669"/>
    <property type="project" value="UniProtKB-KW"/>
</dbReference>
<gene>
    <name evidence="1" type="ORF">DYI37_19385</name>
</gene>
<dbReference type="AlphaFoldDB" id="A0A371WXS8"/>
<dbReference type="RefSeq" id="WP_116684923.1">
    <property type="nucleotide sequence ID" value="NZ_QURL01000015.1"/>
</dbReference>
<dbReference type="Proteomes" id="UP000264310">
    <property type="component" value="Unassembled WGS sequence"/>
</dbReference>
<dbReference type="SUPFAM" id="SSF53474">
    <property type="entry name" value="alpha/beta-Hydrolases"/>
    <property type="match status" value="1"/>
</dbReference>
<comment type="caution">
    <text evidence="1">The sequence shown here is derived from an EMBL/GenBank/DDBJ whole genome shotgun (WGS) entry which is preliminary data.</text>
</comment>
<dbReference type="InterPro" id="IPR029058">
    <property type="entry name" value="AB_hydrolase_fold"/>
</dbReference>
<keyword evidence="2" id="KW-1185">Reference proteome</keyword>
<dbReference type="OrthoDB" id="9804993at2"/>
<dbReference type="Pfam" id="PF06821">
    <property type="entry name" value="Ser_hydrolase"/>
    <property type="match status" value="1"/>
</dbReference>
<evidence type="ECO:0000313" key="2">
    <source>
        <dbReference type="Proteomes" id="UP000264310"/>
    </source>
</evidence>
<proteinExistence type="predicted"/>
<dbReference type="Gene3D" id="3.40.50.1820">
    <property type="entry name" value="alpha/beta hydrolase"/>
    <property type="match status" value="1"/>
</dbReference>
<dbReference type="InterPro" id="IPR010662">
    <property type="entry name" value="RBBP9/YdeN"/>
</dbReference>
<keyword evidence="1" id="KW-0378">Hydrolase</keyword>
<reference evidence="1 2" key="1">
    <citation type="submission" date="2018-08" db="EMBL/GenBank/DDBJ databases">
        <title>Fulvimarina sp. 85, whole genome shotgun sequence.</title>
        <authorList>
            <person name="Tuo L."/>
        </authorList>
    </citation>
    <scope>NUCLEOTIDE SEQUENCE [LARGE SCALE GENOMIC DNA]</scope>
    <source>
        <strain evidence="1 2">85</strain>
    </source>
</reference>